<dbReference type="PANTHER" id="PTHR13117">
    <property type="entry name" value="ENDOPLASMIC RETICULUM MULTISPAN TRANSMEMBRANE PROTEIN-RELATED"/>
    <property type="match status" value="1"/>
</dbReference>
<keyword evidence="7 10" id="KW-0472">Membrane</keyword>
<evidence type="ECO:0000256" key="9">
    <source>
        <dbReference type="ARBA" id="ARBA00045912"/>
    </source>
</evidence>
<feature type="transmembrane region" description="Helical" evidence="10">
    <location>
        <begin position="373"/>
        <end position="393"/>
    </location>
</feature>
<feature type="transmembrane region" description="Helical" evidence="10">
    <location>
        <begin position="97"/>
        <end position="119"/>
    </location>
</feature>
<gene>
    <name evidence="11" type="ORF">D9613_003797</name>
</gene>
<evidence type="ECO:0000256" key="5">
    <source>
        <dbReference type="ARBA" id="ARBA00022824"/>
    </source>
</evidence>
<evidence type="ECO:0000256" key="7">
    <source>
        <dbReference type="ARBA" id="ARBA00023136"/>
    </source>
</evidence>
<comment type="similarity">
    <text evidence="3 10">Belongs to the RFT1 family.</text>
</comment>
<name>A0A8H4QJC6_9AGAR</name>
<feature type="transmembrane region" description="Helical" evidence="10">
    <location>
        <begin position="12"/>
        <end position="29"/>
    </location>
</feature>
<comment type="subcellular location">
    <subcellularLocation>
        <location evidence="1 10">Endoplasmic reticulum membrane</location>
        <topology evidence="1 10">Multi-pass membrane protein</topology>
    </subcellularLocation>
</comment>
<keyword evidence="5 10" id="KW-0256">Endoplasmic reticulum</keyword>
<keyword evidence="12" id="KW-1185">Reference proteome</keyword>
<comment type="pathway">
    <text evidence="2">Protein modification; protein glycosylation.</text>
</comment>
<comment type="caution">
    <text evidence="11">The sequence shown here is derived from an EMBL/GenBank/DDBJ whole genome shotgun (WGS) entry which is preliminary data.</text>
</comment>
<keyword evidence="6 10" id="KW-1133">Transmembrane helix</keyword>
<proteinExistence type="inferred from homology"/>
<dbReference type="GO" id="GO:0005789">
    <property type="term" value="C:endoplasmic reticulum membrane"/>
    <property type="evidence" value="ECO:0007669"/>
    <property type="project" value="UniProtKB-SubCell"/>
</dbReference>
<dbReference type="PANTHER" id="PTHR13117:SF5">
    <property type="entry name" value="PROTEIN RFT1 HOMOLOG"/>
    <property type="match status" value="1"/>
</dbReference>
<feature type="transmembrane region" description="Helical" evidence="10">
    <location>
        <begin position="405"/>
        <end position="424"/>
    </location>
</feature>
<evidence type="ECO:0000313" key="12">
    <source>
        <dbReference type="Proteomes" id="UP000521872"/>
    </source>
</evidence>
<dbReference type="InterPro" id="IPR007594">
    <property type="entry name" value="RFT1"/>
</dbReference>
<feature type="transmembrane region" description="Helical" evidence="10">
    <location>
        <begin position="134"/>
        <end position="154"/>
    </location>
</feature>
<evidence type="ECO:0000256" key="1">
    <source>
        <dbReference type="ARBA" id="ARBA00004477"/>
    </source>
</evidence>
<feature type="transmembrane region" description="Helical" evidence="10">
    <location>
        <begin position="430"/>
        <end position="454"/>
    </location>
</feature>
<evidence type="ECO:0000256" key="4">
    <source>
        <dbReference type="ARBA" id="ARBA00022692"/>
    </source>
</evidence>
<dbReference type="AlphaFoldDB" id="A0A8H4QJC6"/>
<evidence type="ECO:0000313" key="11">
    <source>
        <dbReference type="EMBL" id="KAF4611993.1"/>
    </source>
</evidence>
<evidence type="ECO:0000256" key="6">
    <source>
        <dbReference type="ARBA" id="ARBA00022989"/>
    </source>
</evidence>
<keyword evidence="4 10" id="KW-0812">Transmembrane</keyword>
<dbReference type="GO" id="GO:0034203">
    <property type="term" value="P:glycolipid translocation"/>
    <property type="evidence" value="ECO:0007669"/>
    <property type="project" value="TreeGrafter"/>
</dbReference>
<organism evidence="11 12">
    <name type="scientific">Agrocybe pediades</name>
    <dbReference type="NCBI Taxonomy" id="84607"/>
    <lineage>
        <taxon>Eukaryota</taxon>
        <taxon>Fungi</taxon>
        <taxon>Dikarya</taxon>
        <taxon>Basidiomycota</taxon>
        <taxon>Agaricomycotina</taxon>
        <taxon>Agaricomycetes</taxon>
        <taxon>Agaricomycetidae</taxon>
        <taxon>Agaricales</taxon>
        <taxon>Agaricineae</taxon>
        <taxon>Strophariaceae</taxon>
        <taxon>Agrocybe</taxon>
    </lineage>
</organism>
<protein>
    <recommendedName>
        <fullName evidence="8 10">Man(5)GlcNAc(2)-PP-dolichol translocation protein RFT1</fullName>
    </recommendedName>
</protein>
<dbReference type="Pfam" id="PF04506">
    <property type="entry name" value="Rft-1"/>
    <property type="match status" value="1"/>
</dbReference>
<evidence type="ECO:0000256" key="2">
    <source>
        <dbReference type="ARBA" id="ARBA00004922"/>
    </source>
</evidence>
<dbReference type="Proteomes" id="UP000521872">
    <property type="component" value="Unassembled WGS sequence"/>
</dbReference>
<accession>A0A8H4QJC6</accession>
<comment type="function">
    <text evidence="9 10">Intramembrane glycolipid transporter that operates in the biosynthetic pathway of dolichol-linked oligosaccharides, the glycan precursors employed in protein asparagine (N)-glycosylation. The sequential addition of sugars to dolichol pyrophosphate produces dolichol-linked oligosaccharides containing fourteen sugars, including two GlcNAcs, nine mannoses and three glucoses. Once assembled, the oligosaccharide is transferred from the lipid to nascent proteins by oligosaccharyltransferases. The assembly of dolichol-linked oligosaccharides begins on the cytosolic side of the endoplasmic reticulum membrane and finishes in its lumen. RFT1 could mediate the translocation of the cytosolically oriented intermediate DolPP-GlcNAc2Man5, produced by ALG11, into the ER lumen where dolichol-linked oligosaccharides assembly continues. However, the intramembrane lipid transporter activity could not be confirmed in vitro.</text>
</comment>
<keyword evidence="10" id="KW-0813">Transport</keyword>
<evidence type="ECO:0000256" key="8">
    <source>
        <dbReference type="ARBA" id="ARBA00044793"/>
    </source>
</evidence>
<feature type="transmembrane region" description="Helical" evidence="10">
    <location>
        <begin position="330"/>
        <end position="353"/>
    </location>
</feature>
<feature type="transmembrane region" description="Helical" evidence="10">
    <location>
        <begin position="196"/>
        <end position="219"/>
    </location>
</feature>
<evidence type="ECO:0000256" key="3">
    <source>
        <dbReference type="ARBA" id="ARBA00010288"/>
    </source>
</evidence>
<feature type="transmembrane region" description="Helical" evidence="10">
    <location>
        <begin position="510"/>
        <end position="530"/>
    </location>
</feature>
<sequence length="546" mass="59890">MTRSKSTAGGRLLESSLASASSLMALQLLSRLFTFGLNQALFRLATPSAFGAAAIQFELILSTILFLSREGIRNSLLRVPSRSSNEARSGRRTQSRLSSFPIFAGIPLAMGTAFLYMQYAGQEIKQQPYFKSTIALYALAAVIELFSEPFYNLAMAELQTGVRVRAEGLGIVAKCVTTFLVLLYDSKSGNGHLSLLAFAFGQLLYGVVMFATYVAYFGIGDLQFTSPSKLEAADRQALHLSYTMTVQSLVKHFLTEGDKMLLSYFSPLQDQGGYAIAVNYGSLVARIIFQPIEESLRVYFSKILGSAVGKGDSSGKEAPFTHSIKTLRSLLSIQISLSVILVTFGSGYISLLLPILLPSQYLSTSAPEVLAAWVWYIPVLAVNGGLEAFLASVATSKDLNAQSRWMVGFSVIYIFAAIFLYHFGFGDASLVYANIFNLAVRVIYSFSFTTDFFIKFHRSSTLRWRDILPPRTLCVACGVSALVIQASARHFHVDATLKKLGKASLLNRDVLCHLGVGTSLGMLCVLTWWMSSGRCLIIDYSRRKSE</sequence>
<feature type="transmembrane region" description="Helical" evidence="10">
    <location>
        <begin position="166"/>
        <end position="184"/>
    </location>
</feature>
<evidence type="ECO:0000256" key="10">
    <source>
        <dbReference type="RuleBase" id="RU365067"/>
    </source>
</evidence>
<dbReference type="EMBL" id="JAACJL010000057">
    <property type="protein sequence ID" value="KAF4611993.1"/>
    <property type="molecule type" value="Genomic_DNA"/>
</dbReference>
<dbReference type="GO" id="GO:0006488">
    <property type="term" value="P:dolichol-linked oligosaccharide biosynthetic process"/>
    <property type="evidence" value="ECO:0007669"/>
    <property type="project" value="InterPro"/>
</dbReference>
<feature type="transmembrane region" description="Helical" evidence="10">
    <location>
        <begin position="49"/>
        <end position="68"/>
    </location>
</feature>
<reference evidence="11 12" key="1">
    <citation type="submission" date="2019-12" db="EMBL/GenBank/DDBJ databases">
        <authorList>
            <person name="Floudas D."/>
            <person name="Bentzer J."/>
            <person name="Ahren D."/>
            <person name="Johansson T."/>
            <person name="Persson P."/>
            <person name="Tunlid A."/>
        </authorList>
    </citation>
    <scope>NUCLEOTIDE SEQUENCE [LARGE SCALE GENOMIC DNA]</scope>
    <source>
        <strain evidence="11 12">CBS 102.39</strain>
    </source>
</reference>